<evidence type="ECO:0000256" key="1">
    <source>
        <dbReference type="ARBA" id="ARBA00009437"/>
    </source>
</evidence>
<dbReference type="Gene3D" id="1.10.10.10">
    <property type="entry name" value="Winged helix-like DNA-binding domain superfamily/Winged helix DNA-binding domain"/>
    <property type="match status" value="1"/>
</dbReference>
<dbReference type="InterPro" id="IPR036388">
    <property type="entry name" value="WH-like_DNA-bd_sf"/>
</dbReference>
<dbReference type="InterPro" id="IPR036390">
    <property type="entry name" value="WH_DNA-bd_sf"/>
</dbReference>
<dbReference type="InterPro" id="IPR050389">
    <property type="entry name" value="LysR-type_TF"/>
</dbReference>
<reference evidence="7" key="1">
    <citation type="submission" date="2016-07" db="EMBL/GenBank/DDBJ databases">
        <title>Nontailed viruses are major unrecognized killers of bacteria in the ocean.</title>
        <authorList>
            <person name="Kauffman K."/>
            <person name="Hussain F."/>
            <person name="Yang J."/>
            <person name="Arevalo P."/>
            <person name="Brown J."/>
            <person name="Cutler M."/>
            <person name="Kelly L."/>
            <person name="Polz M.F."/>
        </authorList>
    </citation>
    <scope>NUCLEOTIDE SEQUENCE [LARGE SCALE GENOMIC DNA]</scope>
    <source>
        <strain evidence="7">10N.222.49.A5</strain>
    </source>
</reference>
<evidence type="ECO:0000256" key="2">
    <source>
        <dbReference type="ARBA" id="ARBA00023015"/>
    </source>
</evidence>
<feature type="domain" description="HTH lysR-type" evidence="5">
    <location>
        <begin position="16"/>
        <end position="73"/>
    </location>
</feature>
<dbReference type="InterPro" id="IPR005119">
    <property type="entry name" value="LysR_subst-bd"/>
</dbReference>
<keyword evidence="3" id="KW-0238">DNA-binding</keyword>
<keyword evidence="2" id="KW-0805">Transcription regulation</keyword>
<protein>
    <recommendedName>
        <fullName evidence="5">HTH lysR-type domain-containing protein</fullName>
    </recommendedName>
</protein>
<dbReference type="PROSITE" id="PS50931">
    <property type="entry name" value="HTH_LYSR"/>
    <property type="match status" value="1"/>
</dbReference>
<evidence type="ECO:0000313" key="7">
    <source>
        <dbReference type="Proteomes" id="UP000235611"/>
    </source>
</evidence>
<dbReference type="Pfam" id="PF03466">
    <property type="entry name" value="LysR_substrate"/>
    <property type="match status" value="1"/>
</dbReference>
<accession>A0AAP8N1G2</accession>
<dbReference type="EMBL" id="MDBO01000001">
    <property type="protein sequence ID" value="PMP17019.1"/>
    <property type="molecule type" value="Genomic_DNA"/>
</dbReference>
<dbReference type="GO" id="GO:0003677">
    <property type="term" value="F:DNA binding"/>
    <property type="evidence" value="ECO:0007669"/>
    <property type="project" value="UniProtKB-KW"/>
</dbReference>
<dbReference type="Proteomes" id="UP000235611">
    <property type="component" value="Unassembled WGS sequence"/>
</dbReference>
<dbReference type="GO" id="GO:0003700">
    <property type="term" value="F:DNA-binding transcription factor activity"/>
    <property type="evidence" value="ECO:0007669"/>
    <property type="project" value="InterPro"/>
</dbReference>
<gene>
    <name evidence="6" type="ORF">BCS93_00030</name>
</gene>
<keyword evidence="4" id="KW-0804">Transcription</keyword>
<dbReference type="Pfam" id="PF00126">
    <property type="entry name" value="HTH_1"/>
    <property type="match status" value="1"/>
</dbReference>
<comment type="similarity">
    <text evidence="1">Belongs to the LysR transcriptional regulatory family.</text>
</comment>
<evidence type="ECO:0000256" key="4">
    <source>
        <dbReference type="ARBA" id="ARBA00023163"/>
    </source>
</evidence>
<name>A0AAP8N1G2_9VIBR</name>
<dbReference type="PRINTS" id="PR00039">
    <property type="entry name" value="HTHLYSR"/>
</dbReference>
<dbReference type="InterPro" id="IPR000847">
    <property type="entry name" value="LysR_HTH_N"/>
</dbReference>
<dbReference type="SUPFAM" id="SSF53850">
    <property type="entry name" value="Periplasmic binding protein-like II"/>
    <property type="match status" value="1"/>
</dbReference>
<evidence type="ECO:0000259" key="5">
    <source>
        <dbReference type="PROSITE" id="PS50931"/>
    </source>
</evidence>
<dbReference type="PANTHER" id="PTHR30118">
    <property type="entry name" value="HTH-TYPE TRANSCRIPTIONAL REGULATOR LEUO-RELATED"/>
    <property type="match status" value="1"/>
</dbReference>
<sequence>MIKSNNVNMNRLLSRVDLNLLVTLDVLLKEKNVTRAAEVLFVSQSAVSRSLARLRDTFDDPLFTRVASGLVPTEKALEIEKQLLVLLPKLSEVFSQEAFDPNKADNAFAISLPALLSSALTPVLMKELREVAPRMRVSEYAAKANPYSSLDQSQIDFALHYSDSPNQRYVSKQIGTLRPQLFVRPNHPLLMKEDIVIEDTFDYSMVGMVVEEDQYHSFSAPITQVYKDLMIDRRSILRSSQTQVLIDVISDSDAILFGTNCLKALRTYGKDFVDVRSRQIENNKDYSVPVHLVHHQRTSNSAAHQWMSQLLAQQISKLLI</sequence>
<organism evidence="6 7">
    <name type="scientific">Vibrio breoganii</name>
    <dbReference type="NCBI Taxonomy" id="553239"/>
    <lineage>
        <taxon>Bacteria</taxon>
        <taxon>Pseudomonadati</taxon>
        <taxon>Pseudomonadota</taxon>
        <taxon>Gammaproteobacteria</taxon>
        <taxon>Vibrionales</taxon>
        <taxon>Vibrionaceae</taxon>
        <taxon>Vibrio</taxon>
    </lineage>
</organism>
<comment type="caution">
    <text evidence="6">The sequence shown here is derived from an EMBL/GenBank/DDBJ whole genome shotgun (WGS) entry which is preliminary data.</text>
</comment>
<dbReference type="AlphaFoldDB" id="A0AAP8N1G2"/>
<dbReference type="SUPFAM" id="SSF46785">
    <property type="entry name" value="Winged helix' DNA-binding domain"/>
    <property type="match status" value="1"/>
</dbReference>
<dbReference type="PANTHER" id="PTHR30118:SF15">
    <property type="entry name" value="TRANSCRIPTIONAL REGULATORY PROTEIN"/>
    <property type="match status" value="1"/>
</dbReference>
<evidence type="ECO:0000313" key="6">
    <source>
        <dbReference type="EMBL" id="PMP17019.1"/>
    </source>
</evidence>
<evidence type="ECO:0000256" key="3">
    <source>
        <dbReference type="ARBA" id="ARBA00023125"/>
    </source>
</evidence>
<dbReference type="Gene3D" id="3.40.190.10">
    <property type="entry name" value="Periplasmic binding protein-like II"/>
    <property type="match status" value="2"/>
</dbReference>
<proteinExistence type="inferred from homology"/>